<keyword evidence="4" id="KW-1185">Reference proteome</keyword>
<keyword evidence="2" id="KW-0812">Transmembrane</keyword>
<feature type="transmembrane region" description="Helical" evidence="2">
    <location>
        <begin position="26"/>
        <end position="48"/>
    </location>
</feature>
<keyword evidence="2" id="KW-0472">Membrane</keyword>
<organism evidence="3 4">
    <name type="scientific">Rhodofomes roseus</name>
    <dbReference type="NCBI Taxonomy" id="34475"/>
    <lineage>
        <taxon>Eukaryota</taxon>
        <taxon>Fungi</taxon>
        <taxon>Dikarya</taxon>
        <taxon>Basidiomycota</taxon>
        <taxon>Agaricomycotina</taxon>
        <taxon>Agaricomycetes</taxon>
        <taxon>Polyporales</taxon>
        <taxon>Rhodofomes</taxon>
    </lineage>
</organism>
<name>A0ABQ8JZZ1_9APHY</name>
<feature type="region of interest" description="Disordered" evidence="1">
    <location>
        <begin position="182"/>
        <end position="216"/>
    </location>
</feature>
<evidence type="ECO:0000256" key="1">
    <source>
        <dbReference type="SAM" id="MobiDB-lite"/>
    </source>
</evidence>
<accession>A0ABQ8JZZ1</accession>
<dbReference type="Proteomes" id="UP000814176">
    <property type="component" value="Unassembled WGS sequence"/>
</dbReference>
<reference evidence="3 4" key="1">
    <citation type="journal article" date="2021" name="Environ. Microbiol.">
        <title>Gene family expansions and transcriptome signatures uncover fungal adaptations to wood decay.</title>
        <authorList>
            <person name="Hage H."/>
            <person name="Miyauchi S."/>
            <person name="Viragh M."/>
            <person name="Drula E."/>
            <person name="Min B."/>
            <person name="Chaduli D."/>
            <person name="Navarro D."/>
            <person name="Favel A."/>
            <person name="Norest M."/>
            <person name="Lesage-Meessen L."/>
            <person name="Balint B."/>
            <person name="Merenyi Z."/>
            <person name="de Eugenio L."/>
            <person name="Morin E."/>
            <person name="Martinez A.T."/>
            <person name="Baldrian P."/>
            <person name="Stursova M."/>
            <person name="Martinez M.J."/>
            <person name="Novotny C."/>
            <person name="Magnuson J.K."/>
            <person name="Spatafora J.W."/>
            <person name="Maurice S."/>
            <person name="Pangilinan J."/>
            <person name="Andreopoulos W."/>
            <person name="LaButti K."/>
            <person name="Hundley H."/>
            <person name="Na H."/>
            <person name="Kuo A."/>
            <person name="Barry K."/>
            <person name="Lipzen A."/>
            <person name="Henrissat B."/>
            <person name="Riley R."/>
            <person name="Ahrendt S."/>
            <person name="Nagy L.G."/>
            <person name="Grigoriev I.V."/>
            <person name="Martin F."/>
            <person name="Rosso M.N."/>
        </authorList>
    </citation>
    <scope>NUCLEOTIDE SEQUENCE [LARGE SCALE GENOMIC DNA]</scope>
    <source>
        <strain evidence="3 4">CIRM-BRFM 1785</strain>
    </source>
</reference>
<evidence type="ECO:0000256" key="2">
    <source>
        <dbReference type="SAM" id="Phobius"/>
    </source>
</evidence>
<dbReference type="GeneID" id="72002618"/>
<gene>
    <name evidence="3" type="ORF">C8Q71DRAFT_727729</name>
</gene>
<evidence type="ECO:0000313" key="3">
    <source>
        <dbReference type="EMBL" id="KAH9829955.1"/>
    </source>
</evidence>
<dbReference type="RefSeq" id="XP_047773318.1">
    <property type="nucleotide sequence ID" value="XM_047921886.1"/>
</dbReference>
<evidence type="ECO:0000313" key="4">
    <source>
        <dbReference type="Proteomes" id="UP000814176"/>
    </source>
</evidence>
<proteinExistence type="predicted"/>
<dbReference type="EMBL" id="JADCUA010000034">
    <property type="protein sequence ID" value="KAH9829955.1"/>
    <property type="molecule type" value="Genomic_DNA"/>
</dbReference>
<comment type="caution">
    <text evidence="3">The sequence shown here is derived from an EMBL/GenBank/DDBJ whole genome shotgun (WGS) entry which is preliminary data.</text>
</comment>
<keyword evidence="2" id="KW-1133">Transmembrane helix</keyword>
<sequence length="289" mass="32192">MHVSIVTRLHLKLLDTSAVQYRMVDFNYNVAGAVTGILGLVLPFLLFIQCRPRPMLRALEEALLVLEKVLSDGRNDGIPDDDFPFHGWEHVQREFEQHKKHTHLLRSDVNRLTSYLSEAKAILRGLTYQLYIRRRKVLSTLATVSAAELRERQRQLLHESCSQSTSLTRVVVAARSSVVEASNANSSESSIEDIDSLSEVSASGPPKSQDEGTAVSLEDGKRTLGRITVDDNLKVQPDNAIRIPRSNWARLARIDGVEYGVDLGYSAEAVKDAATEMAQAALTKWLKSQ</sequence>
<protein>
    <submittedName>
        <fullName evidence="3">Uncharacterized protein</fullName>
    </submittedName>
</protein>